<dbReference type="OrthoDB" id="8447011at2"/>
<dbReference type="AlphaFoldDB" id="A0A086XS62"/>
<dbReference type="EMBL" id="JFZB01000033">
    <property type="protein sequence ID" value="KFI24862.1"/>
    <property type="molecule type" value="Genomic_DNA"/>
</dbReference>
<keyword evidence="2" id="KW-0732">Signal</keyword>
<accession>A0A086XS62</accession>
<protein>
    <submittedName>
        <fullName evidence="3">Cobalamin biosynthesis protein CbiL</fullName>
    </submittedName>
</protein>
<name>A0A086XS62_9RHOB</name>
<gene>
    <name evidence="3" type="ORF">CG50_07650</name>
</gene>
<evidence type="ECO:0000313" key="4">
    <source>
        <dbReference type="Proteomes" id="UP000028824"/>
    </source>
</evidence>
<feature type="chain" id="PRO_5001816991" evidence="2">
    <location>
        <begin position="21"/>
        <end position="184"/>
    </location>
</feature>
<dbReference type="Proteomes" id="UP000028824">
    <property type="component" value="Unassembled WGS sequence"/>
</dbReference>
<evidence type="ECO:0000256" key="2">
    <source>
        <dbReference type="SAM" id="SignalP"/>
    </source>
</evidence>
<keyword evidence="1" id="KW-1133">Transmembrane helix</keyword>
<feature type="transmembrane region" description="Helical" evidence="1">
    <location>
        <begin position="159"/>
        <end position="178"/>
    </location>
</feature>
<reference evidence="3 4" key="1">
    <citation type="submission" date="2014-03" db="EMBL/GenBank/DDBJ databases">
        <title>Genome of Paenirhodobacter enshiensis DW2-9.</title>
        <authorList>
            <person name="Wang D."/>
            <person name="Wang G."/>
        </authorList>
    </citation>
    <scope>NUCLEOTIDE SEQUENCE [LARGE SCALE GENOMIC DNA]</scope>
    <source>
        <strain evidence="3 4">DW2-9</strain>
    </source>
</reference>
<dbReference type="eggNOG" id="ENOG5032R4G">
    <property type="taxonomic scope" value="Bacteria"/>
</dbReference>
<feature type="signal peptide" evidence="2">
    <location>
        <begin position="1"/>
        <end position="20"/>
    </location>
</feature>
<keyword evidence="4" id="KW-1185">Reference proteome</keyword>
<sequence length="184" mass="18808">MLRVLSVLAALLALSVPAEAHKLKLFATVANDRVSGYAFFIGGGRAEGVDWSATSGSGGPIASGKTDDQGNYAFAVPGPEAAPVTVSVDTHEGHMASVTLGAERFGGAPAPAAAPEADPTGTDRDAHMAALVEAAVARQVTPLAEQIEALQDRLRYADILSALFMIAGLAGAGLWLSGRRKGEK</sequence>
<keyword evidence="1" id="KW-0812">Transmembrane</keyword>
<evidence type="ECO:0000256" key="1">
    <source>
        <dbReference type="SAM" id="Phobius"/>
    </source>
</evidence>
<proteinExistence type="predicted"/>
<comment type="caution">
    <text evidence="3">The sequence shown here is derived from an EMBL/GenBank/DDBJ whole genome shotgun (WGS) entry which is preliminary data.</text>
</comment>
<evidence type="ECO:0000313" key="3">
    <source>
        <dbReference type="EMBL" id="KFI24862.1"/>
    </source>
</evidence>
<keyword evidence="1" id="KW-0472">Membrane</keyword>
<organism evidence="3 4">
    <name type="scientific">Paenirhodobacter enshiensis</name>
    <dbReference type="NCBI Taxonomy" id="1105367"/>
    <lineage>
        <taxon>Bacteria</taxon>
        <taxon>Pseudomonadati</taxon>
        <taxon>Pseudomonadota</taxon>
        <taxon>Alphaproteobacteria</taxon>
        <taxon>Rhodobacterales</taxon>
        <taxon>Rhodobacter group</taxon>
        <taxon>Paenirhodobacter</taxon>
    </lineage>
</organism>
<dbReference type="STRING" id="1105367.CG50_07650"/>